<feature type="signal peptide" evidence="2">
    <location>
        <begin position="1"/>
        <end position="18"/>
    </location>
</feature>
<reference evidence="3 4" key="1">
    <citation type="submission" date="2020-08" db="EMBL/GenBank/DDBJ databases">
        <authorList>
            <person name="Hejnol A."/>
        </authorList>
    </citation>
    <scope>NUCLEOTIDE SEQUENCE [LARGE SCALE GENOMIC DNA]</scope>
</reference>
<dbReference type="AlphaFoldDB" id="A0A7I8VX23"/>
<keyword evidence="1" id="KW-0472">Membrane</keyword>
<dbReference type="EMBL" id="CAJFCJ010000012">
    <property type="protein sequence ID" value="CAD5120097.1"/>
    <property type="molecule type" value="Genomic_DNA"/>
</dbReference>
<keyword evidence="1" id="KW-0812">Transmembrane</keyword>
<accession>A0A7I8VX23</accession>
<proteinExistence type="predicted"/>
<keyword evidence="1" id="KW-1133">Transmembrane helix</keyword>
<evidence type="ECO:0000256" key="2">
    <source>
        <dbReference type="SAM" id="SignalP"/>
    </source>
</evidence>
<feature type="transmembrane region" description="Helical" evidence="1">
    <location>
        <begin position="232"/>
        <end position="253"/>
    </location>
</feature>
<keyword evidence="2" id="KW-0732">Signal</keyword>
<evidence type="ECO:0000256" key="1">
    <source>
        <dbReference type="SAM" id="Phobius"/>
    </source>
</evidence>
<comment type="caution">
    <text evidence="3">The sequence shown here is derived from an EMBL/GenBank/DDBJ whole genome shotgun (WGS) entry which is preliminary data.</text>
</comment>
<protein>
    <submittedName>
        <fullName evidence="3">DgyrCDS8676</fullName>
    </submittedName>
</protein>
<evidence type="ECO:0000313" key="3">
    <source>
        <dbReference type="EMBL" id="CAD5120097.1"/>
    </source>
</evidence>
<name>A0A7I8VX23_9ANNE</name>
<gene>
    <name evidence="3" type="ORF">DGYR_LOCUS8236</name>
</gene>
<evidence type="ECO:0000313" key="4">
    <source>
        <dbReference type="Proteomes" id="UP000549394"/>
    </source>
</evidence>
<organism evidence="3 4">
    <name type="scientific">Dimorphilus gyrociliatus</name>
    <dbReference type="NCBI Taxonomy" id="2664684"/>
    <lineage>
        <taxon>Eukaryota</taxon>
        <taxon>Metazoa</taxon>
        <taxon>Spiralia</taxon>
        <taxon>Lophotrochozoa</taxon>
        <taxon>Annelida</taxon>
        <taxon>Polychaeta</taxon>
        <taxon>Polychaeta incertae sedis</taxon>
        <taxon>Dinophilidae</taxon>
        <taxon>Dimorphilus</taxon>
    </lineage>
</organism>
<keyword evidence="4" id="KW-1185">Reference proteome</keyword>
<feature type="chain" id="PRO_5029501844" evidence="2">
    <location>
        <begin position="19"/>
        <end position="266"/>
    </location>
</feature>
<sequence length="266" mass="31692">MITAIVLVAFLQLVSVQGMKHDQYYGGGEQSTKKVYADLSPYVRSKMLGDLCFQPTSIEMQWHMNFSMSENEWNMQKPILEIYRNEDIYNYDICATYSTPLKTFELNSMYCQTHRYMSRKKRALRLKRSWNSTSKWNGYKNEYTGYYGYNTKRYDWYRSTEGPYESYNKNLNISCSGTVYVTLEKPTKLAAFIKRCNKNTYEYYNGCFEVKNSYMGEDCEENQPFENSGKAIYIYIYLFIYTFGLMLIIFSLFQQLWLNQQTLLLF</sequence>
<dbReference type="Proteomes" id="UP000549394">
    <property type="component" value="Unassembled WGS sequence"/>
</dbReference>